<dbReference type="FunFam" id="3.40.50.1820:FF:000030">
    <property type="entry name" value="Carboxypeptidase"/>
    <property type="match status" value="1"/>
</dbReference>
<dbReference type="Proteomes" id="UP000001514">
    <property type="component" value="Unassembled WGS sequence"/>
</dbReference>
<dbReference type="GeneID" id="9633091"/>
<comment type="subcellular location">
    <subcellularLocation>
        <location evidence="1">Secreted</location>
    </subcellularLocation>
</comment>
<dbReference type="HOGENOM" id="CLU_008523_13_1_1"/>
<accession>D8RA44</accession>
<protein>
    <recommendedName>
        <fullName evidence="9">Carboxypeptidase</fullName>
        <ecNumber evidence="9">3.4.16.-</ecNumber>
    </recommendedName>
</protein>
<evidence type="ECO:0000313" key="10">
    <source>
        <dbReference type="EMBL" id="EFJ31003.1"/>
    </source>
</evidence>
<dbReference type="GO" id="GO:0004185">
    <property type="term" value="F:serine-type carboxypeptidase activity"/>
    <property type="evidence" value="ECO:0000318"/>
    <property type="project" value="GO_Central"/>
</dbReference>
<keyword evidence="6 9" id="KW-0378">Hydrolase</keyword>
<name>D8RA44_SELML</name>
<dbReference type="FunCoup" id="D8RA44">
    <property type="interactions" value="480"/>
</dbReference>
<comment type="similarity">
    <text evidence="2 9">Belongs to the peptidase S10 family.</text>
</comment>
<evidence type="ECO:0000256" key="7">
    <source>
        <dbReference type="ARBA" id="ARBA00023157"/>
    </source>
</evidence>
<dbReference type="GO" id="GO:0006508">
    <property type="term" value="P:proteolysis"/>
    <property type="evidence" value="ECO:0007669"/>
    <property type="project" value="UniProtKB-KW"/>
</dbReference>
<dbReference type="Gene3D" id="6.10.250.940">
    <property type="match status" value="1"/>
</dbReference>
<evidence type="ECO:0000256" key="6">
    <source>
        <dbReference type="ARBA" id="ARBA00022801"/>
    </source>
</evidence>
<reference evidence="10 11" key="1">
    <citation type="journal article" date="2011" name="Science">
        <title>The Selaginella genome identifies genetic changes associated with the evolution of vascular plants.</title>
        <authorList>
            <person name="Banks J.A."/>
            <person name="Nishiyama T."/>
            <person name="Hasebe M."/>
            <person name="Bowman J.L."/>
            <person name="Gribskov M."/>
            <person name="dePamphilis C."/>
            <person name="Albert V.A."/>
            <person name="Aono N."/>
            <person name="Aoyama T."/>
            <person name="Ambrose B.A."/>
            <person name="Ashton N.W."/>
            <person name="Axtell M.J."/>
            <person name="Barker E."/>
            <person name="Barker M.S."/>
            <person name="Bennetzen J.L."/>
            <person name="Bonawitz N.D."/>
            <person name="Chapple C."/>
            <person name="Cheng C."/>
            <person name="Correa L.G."/>
            <person name="Dacre M."/>
            <person name="DeBarry J."/>
            <person name="Dreyer I."/>
            <person name="Elias M."/>
            <person name="Engstrom E.M."/>
            <person name="Estelle M."/>
            <person name="Feng L."/>
            <person name="Finet C."/>
            <person name="Floyd S.K."/>
            <person name="Frommer W.B."/>
            <person name="Fujita T."/>
            <person name="Gramzow L."/>
            <person name="Gutensohn M."/>
            <person name="Harholt J."/>
            <person name="Hattori M."/>
            <person name="Heyl A."/>
            <person name="Hirai T."/>
            <person name="Hiwatashi Y."/>
            <person name="Ishikawa M."/>
            <person name="Iwata M."/>
            <person name="Karol K.G."/>
            <person name="Koehler B."/>
            <person name="Kolukisaoglu U."/>
            <person name="Kubo M."/>
            <person name="Kurata T."/>
            <person name="Lalonde S."/>
            <person name="Li K."/>
            <person name="Li Y."/>
            <person name="Litt A."/>
            <person name="Lyons E."/>
            <person name="Manning G."/>
            <person name="Maruyama T."/>
            <person name="Michael T.P."/>
            <person name="Mikami K."/>
            <person name="Miyazaki S."/>
            <person name="Morinaga S."/>
            <person name="Murata T."/>
            <person name="Mueller-Roeber B."/>
            <person name="Nelson D.R."/>
            <person name="Obara M."/>
            <person name="Oguri Y."/>
            <person name="Olmstead R.G."/>
            <person name="Onodera N."/>
            <person name="Petersen B.L."/>
            <person name="Pils B."/>
            <person name="Prigge M."/>
            <person name="Rensing S.A."/>
            <person name="Riano-Pachon D.M."/>
            <person name="Roberts A.W."/>
            <person name="Sato Y."/>
            <person name="Scheller H.V."/>
            <person name="Schulz B."/>
            <person name="Schulz C."/>
            <person name="Shakirov E.V."/>
            <person name="Shibagaki N."/>
            <person name="Shinohara N."/>
            <person name="Shippen D.E."/>
            <person name="Soerensen I."/>
            <person name="Sotooka R."/>
            <person name="Sugimoto N."/>
            <person name="Sugita M."/>
            <person name="Sumikawa N."/>
            <person name="Tanurdzic M."/>
            <person name="Theissen G."/>
            <person name="Ulvskov P."/>
            <person name="Wakazuki S."/>
            <person name="Weng J.K."/>
            <person name="Willats W.W."/>
            <person name="Wipf D."/>
            <person name="Wolf P.G."/>
            <person name="Yang L."/>
            <person name="Zimmer A.D."/>
            <person name="Zhu Q."/>
            <person name="Mitros T."/>
            <person name="Hellsten U."/>
            <person name="Loque D."/>
            <person name="Otillar R."/>
            <person name="Salamov A."/>
            <person name="Schmutz J."/>
            <person name="Shapiro H."/>
            <person name="Lindquist E."/>
            <person name="Lucas S."/>
            <person name="Rokhsar D."/>
            <person name="Grigoriev I.V."/>
        </authorList>
    </citation>
    <scope>NUCLEOTIDE SEQUENCE [LARGE SCALE GENOMIC DNA]</scope>
</reference>
<evidence type="ECO:0000256" key="1">
    <source>
        <dbReference type="ARBA" id="ARBA00004613"/>
    </source>
</evidence>
<dbReference type="PANTHER" id="PTHR11802">
    <property type="entry name" value="SERINE PROTEASE FAMILY S10 SERINE CARBOXYPEPTIDASE"/>
    <property type="match status" value="1"/>
</dbReference>
<dbReference type="OMA" id="KMGTKMS"/>
<sequence>MSRLVLLLLVIALLVLVQVKGAPESELVSRLPGQPHVSFKQYAGYVTVDKNAGRALFYYFAEAETRASSQPLTLWLNGGPGCSSIGGGAFTELGPFYPNASGQGLLVNRRAWNKVSNMLFLEAPAGVGWSYSNKSSDYEQVTDRITAVDTLNFLLGWMDKFPEYQTRDFYITGESYAGHYVPQLAELIIKHSQVPGNYAFRLKGVAIGNPLLNLAVDTSAMYEYFWSHGLISDETFQALSNSCKFEDYELGLADHNVSNACNDGILQSNTEVGRFINNYDVILDVCLPSIFLQEVRLKQQMAQKSYGVDICIDKERDVYFNLPEVQRELHANTTGLPYSWSMCTGPVDYAMQDGSTNMVPLLGDILKAGLRVWIFSGDQDSVVPLTGTRSLIGGLAKSLGMQTTQPYTAWYQGGQVAGWTQSYGNLTYATIRGAAHMVPYAQPERALLLFRSFIRGNALPIKSA</sequence>
<evidence type="ECO:0000256" key="9">
    <source>
        <dbReference type="RuleBase" id="RU361156"/>
    </source>
</evidence>
<evidence type="ECO:0000313" key="11">
    <source>
        <dbReference type="Proteomes" id="UP000001514"/>
    </source>
</evidence>
<keyword evidence="8" id="KW-0325">Glycoprotein</keyword>
<keyword evidence="9" id="KW-0645">Protease</keyword>
<keyword evidence="11" id="KW-1185">Reference proteome</keyword>
<evidence type="ECO:0000256" key="2">
    <source>
        <dbReference type="ARBA" id="ARBA00009431"/>
    </source>
</evidence>
<organism evidence="11">
    <name type="scientific">Selaginella moellendorffii</name>
    <name type="common">Spikemoss</name>
    <dbReference type="NCBI Taxonomy" id="88036"/>
    <lineage>
        <taxon>Eukaryota</taxon>
        <taxon>Viridiplantae</taxon>
        <taxon>Streptophyta</taxon>
        <taxon>Embryophyta</taxon>
        <taxon>Tracheophyta</taxon>
        <taxon>Lycopodiopsida</taxon>
        <taxon>Selaginellales</taxon>
        <taxon>Selaginellaceae</taxon>
        <taxon>Selaginella</taxon>
    </lineage>
</organism>
<dbReference type="MEROPS" id="S10.005"/>
<evidence type="ECO:0000256" key="4">
    <source>
        <dbReference type="ARBA" id="ARBA00022645"/>
    </source>
</evidence>
<dbReference type="EMBL" id="GL377574">
    <property type="protein sequence ID" value="EFJ31003.1"/>
    <property type="molecule type" value="Genomic_DNA"/>
</dbReference>
<evidence type="ECO:0000256" key="8">
    <source>
        <dbReference type="ARBA" id="ARBA00023180"/>
    </source>
</evidence>
<dbReference type="OrthoDB" id="443318at2759"/>
<feature type="signal peptide" evidence="9">
    <location>
        <begin position="1"/>
        <end position="21"/>
    </location>
</feature>
<dbReference type="PANTHER" id="PTHR11802:SF20">
    <property type="entry name" value="SERINE CARBOXYPEPTIDASE-LIKE 41-RELATED"/>
    <property type="match status" value="1"/>
</dbReference>
<dbReference type="SUPFAM" id="SSF53474">
    <property type="entry name" value="alpha/beta-Hydrolases"/>
    <property type="match status" value="1"/>
</dbReference>
<dbReference type="PROSITE" id="PS00131">
    <property type="entry name" value="CARBOXYPEPT_SER_SER"/>
    <property type="match status" value="1"/>
</dbReference>
<dbReference type="InParanoid" id="D8RA44"/>
<feature type="chain" id="PRO_5006523733" description="Carboxypeptidase" evidence="9">
    <location>
        <begin position="22"/>
        <end position="464"/>
    </location>
</feature>
<dbReference type="Gene3D" id="3.40.50.1820">
    <property type="entry name" value="alpha/beta hydrolase"/>
    <property type="match status" value="1"/>
</dbReference>
<dbReference type="InterPro" id="IPR001563">
    <property type="entry name" value="Peptidase_S10"/>
</dbReference>
<dbReference type="Gene3D" id="3.40.50.11320">
    <property type="match status" value="1"/>
</dbReference>
<evidence type="ECO:0000256" key="5">
    <source>
        <dbReference type="ARBA" id="ARBA00022729"/>
    </source>
</evidence>
<dbReference type="FunFam" id="3.40.50.11320:FF:000002">
    <property type="entry name" value="Carboxypeptidase"/>
    <property type="match status" value="1"/>
</dbReference>
<keyword evidence="3" id="KW-0964">Secreted</keyword>
<keyword evidence="4 9" id="KW-0121">Carboxypeptidase</keyword>
<dbReference type="InterPro" id="IPR018202">
    <property type="entry name" value="Ser_caboxypep_ser_AS"/>
</dbReference>
<proteinExistence type="inferred from homology"/>
<gene>
    <name evidence="10" type="primary">SCPLc3-1</name>
    <name evidence="10" type="ORF">SELMODRAFT_88331</name>
</gene>
<keyword evidence="5 9" id="KW-0732">Signal</keyword>
<dbReference type="eggNOG" id="KOG1282">
    <property type="taxonomic scope" value="Eukaryota"/>
</dbReference>
<dbReference type="AlphaFoldDB" id="D8RA44"/>
<dbReference type="InterPro" id="IPR029058">
    <property type="entry name" value="AB_hydrolase_fold"/>
</dbReference>
<dbReference type="GO" id="GO:0005576">
    <property type="term" value="C:extracellular region"/>
    <property type="evidence" value="ECO:0007669"/>
    <property type="project" value="UniProtKB-SubCell"/>
</dbReference>
<evidence type="ECO:0000256" key="3">
    <source>
        <dbReference type="ARBA" id="ARBA00022525"/>
    </source>
</evidence>
<dbReference type="EC" id="3.4.16.-" evidence="9"/>
<dbReference type="KEGG" id="smo:SELMODRAFT_88331"/>
<dbReference type="Pfam" id="PF00450">
    <property type="entry name" value="Peptidase_S10"/>
    <property type="match status" value="1"/>
</dbReference>
<dbReference type="PRINTS" id="PR00724">
    <property type="entry name" value="CRBOXYPTASEC"/>
</dbReference>
<keyword evidence="7" id="KW-1015">Disulfide bond</keyword>
<dbReference type="Gramene" id="EFJ31003">
    <property type="protein sequence ID" value="EFJ31003"/>
    <property type="gene ID" value="SELMODRAFT_88331"/>
</dbReference>